<evidence type="ECO:0000313" key="3">
    <source>
        <dbReference type="Proteomes" id="UP000193922"/>
    </source>
</evidence>
<dbReference type="AlphaFoldDB" id="A0A1Y1WB36"/>
<gene>
    <name evidence="2" type="ORF">DL89DRAFT_266891</name>
</gene>
<keyword evidence="3" id="KW-1185">Reference proteome</keyword>
<proteinExistence type="predicted"/>
<dbReference type="EMBL" id="MCFD01000005">
    <property type="protein sequence ID" value="ORX70741.1"/>
    <property type="molecule type" value="Genomic_DNA"/>
</dbReference>
<accession>A0A1Y1WB36</accession>
<dbReference type="RefSeq" id="XP_040744320.1">
    <property type="nucleotide sequence ID" value="XM_040887284.1"/>
</dbReference>
<protein>
    <submittedName>
        <fullName evidence="2">Uncharacterized protein</fullName>
    </submittedName>
</protein>
<evidence type="ECO:0000313" key="2">
    <source>
        <dbReference type="EMBL" id="ORX70741.1"/>
    </source>
</evidence>
<evidence type="ECO:0000256" key="1">
    <source>
        <dbReference type="SAM" id="MobiDB-lite"/>
    </source>
</evidence>
<comment type="caution">
    <text evidence="2">The sequence shown here is derived from an EMBL/GenBank/DDBJ whole genome shotgun (WGS) entry which is preliminary data.</text>
</comment>
<feature type="region of interest" description="Disordered" evidence="1">
    <location>
        <begin position="1"/>
        <end position="25"/>
    </location>
</feature>
<dbReference type="Proteomes" id="UP000193922">
    <property type="component" value="Unassembled WGS sequence"/>
</dbReference>
<reference evidence="2 3" key="1">
    <citation type="submission" date="2016-07" db="EMBL/GenBank/DDBJ databases">
        <title>Pervasive Adenine N6-methylation of Active Genes in Fungi.</title>
        <authorList>
            <consortium name="DOE Joint Genome Institute"/>
            <person name="Mondo S.J."/>
            <person name="Dannebaum R.O."/>
            <person name="Kuo R.C."/>
            <person name="Labutti K."/>
            <person name="Haridas S."/>
            <person name="Kuo A."/>
            <person name="Salamov A."/>
            <person name="Ahrendt S.R."/>
            <person name="Lipzen A."/>
            <person name="Sullivan W."/>
            <person name="Andreopoulos W.B."/>
            <person name="Clum A."/>
            <person name="Lindquist E."/>
            <person name="Daum C."/>
            <person name="Ramamoorthy G.K."/>
            <person name="Gryganskyi A."/>
            <person name="Culley D."/>
            <person name="Magnuson J.K."/>
            <person name="James T.Y."/>
            <person name="O'Malley M.A."/>
            <person name="Stajich J.E."/>
            <person name="Spatafora J.W."/>
            <person name="Visel A."/>
            <person name="Grigoriev I.V."/>
        </authorList>
    </citation>
    <scope>NUCLEOTIDE SEQUENCE [LARGE SCALE GENOMIC DNA]</scope>
    <source>
        <strain evidence="2 3">ATCC 12442</strain>
    </source>
</reference>
<feature type="compositionally biased region" description="Polar residues" evidence="1">
    <location>
        <begin position="1"/>
        <end position="12"/>
    </location>
</feature>
<organism evidence="2 3">
    <name type="scientific">Linderina pennispora</name>
    <dbReference type="NCBI Taxonomy" id="61395"/>
    <lineage>
        <taxon>Eukaryota</taxon>
        <taxon>Fungi</taxon>
        <taxon>Fungi incertae sedis</taxon>
        <taxon>Zoopagomycota</taxon>
        <taxon>Kickxellomycotina</taxon>
        <taxon>Kickxellomycetes</taxon>
        <taxon>Kickxellales</taxon>
        <taxon>Kickxellaceae</taxon>
        <taxon>Linderina</taxon>
    </lineage>
</organism>
<dbReference type="GeneID" id="63803932"/>
<name>A0A1Y1WB36_9FUNG</name>
<sequence length="67" mass="7596">MPAVNSNNTNFQASRRRSSSSSVSFAMRARLSAPSTRYDTESFSIRPSKTERVRDIMYSVAARVYSR</sequence>